<evidence type="ECO:0000256" key="2">
    <source>
        <dbReference type="ARBA" id="ARBA00022729"/>
    </source>
</evidence>
<dbReference type="PANTHER" id="PTHR38108">
    <property type="entry name" value="UPF0319 PROTEIN YCCT"/>
    <property type="match status" value="1"/>
</dbReference>
<comment type="similarity">
    <text evidence="1">Belongs to the UPF0319 family.</text>
</comment>
<dbReference type="Pfam" id="PF09829">
    <property type="entry name" value="DUF2057"/>
    <property type="match status" value="1"/>
</dbReference>
<keyword evidence="2 3" id="KW-0732">Signal</keyword>
<dbReference type="RefSeq" id="WP_006881625.1">
    <property type="nucleotide sequence ID" value="NZ_AEVS01000116.1"/>
</dbReference>
<dbReference type="eggNOG" id="COG3110">
    <property type="taxonomic scope" value="Bacteria"/>
</dbReference>
<accession>E8M0L6</accession>
<evidence type="ECO:0000313" key="5">
    <source>
        <dbReference type="Proteomes" id="UP000004371"/>
    </source>
</evidence>
<name>E8M0L6_9VIBR</name>
<dbReference type="EMBL" id="AEVS01000116">
    <property type="protein sequence ID" value="EGA63541.1"/>
    <property type="molecule type" value="Genomic_DNA"/>
</dbReference>
<dbReference type="AlphaFoldDB" id="E8M0L6"/>
<dbReference type="Proteomes" id="UP000004371">
    <property type="component" value="Unassembled WGS sequence"/>
</dbReference>
<feature type="signal peptide" evidence="3">
    <location>
        <begin position="1"/>
        <end position="20"/>
    </location>
</feature>
<reference evidence="4 5" key="1">
    <citation type="journal article" date="2012" name="Int. J. Syst. Evol. Microbiol.">
        <title>Vibrio caribbeanicus sp. nov., isolated from the marine sponge Scleritoderma cyanea.</title>
        <authorList>
            <person name="Hoffmann M."/>
            <person name="Monday S.R."/>
            <person name="Allard M.W."/>
            <person name="Strain E.A."/>
            <person name="Whittaker P."/>
            <person name="Naum M."/>
            <person name="McCarthy P.J."/>
            <person name="Lopez J.V."/>
            <person name="Fischer M."/>
            <person name="Brown E.W."/>
        </authorList>
    </citation>
    <scope>NUCLEOTIDE SEQUENCE [LARGE SCALE GENOMIC DNA]</scope>
    <source>
        <strain evidence="4 5">LMG 20546</strain>
    </source>
</reference>
<evidence type="ECO:0000256" key="3">
    <source>
        <dbReference type="SAM" id="SignalP"/>
    </source>
</evidence>
<comment type="caution">
    <text evidence="4">The sequence shown here is derived from an EMBL/GenBank/DDBJ whole genome shotgun (WGS) entry which is preliminary data.</text>
</comment>
<organism evidence="4 5">
    <name type="scientific">Vibrio brasiliensis LMG 20546</name>
    <dbReference type="NCBI Taxonomy" id="945543"/>
    <lineage>
        <taxon>Bacteria</taxon>
        <taxon>Pseudomonadati</taxon>
        <taxon>Pseudomonadota</taxon>
        <taxon>Gammaproteobacteria</taxon>
        <taxon>Vibrionales</taxon>
        <taxon>Vibrionaceae</taxon>
        <taxon>Vibrio</taxon>
        <taxon>Vibrio oreintalis group</taxon>
    </lineage>
</organism>
<evidence type="ECO:0000256" key="1">
    <source>
        <dbReference type="ARBA" id="ARBA00008490"/>
    </source>
</evidence>
<dbReference type="InterPro" id="IPR018635">
    <property type="entry name" value="UPF0319"/>
</dbReference>
<feature type="chain" id="PRO_5003227750" evidence="3">
    <location>
        <begin position="21"/>
        <end position="216"/>
    </location>
</feature>
<dbReference type="PANTHER" id="PTHR38108:SF1">
    <property type="entry name" value="UPF0319 PROTEIN YCCT"/>
    <property type="match status" value="1"/>
</dbReference>
<dbReference type="OrthoDB" id="6214057at2"/>
<gene>
    <name evidence="4" type="ORF">VIBR0546_09624</name>
</gene>
<protein>
    <submittedName>
        <fullName evidence="4">Uncharacterized protein</fullName>
    </submittedName>
</protein>
<proteinExistence type="inferred from homology"/>
<sequence>MKLNKLLALSCGLIAPLSFADVNIDIPRDVQILVVNGEDAGYSSFGFDYKENLHLNDGINQVVFRISKVVNESGNKSTKFKSKPLVATIESADSHLKLEVPNLKTLQSGYDFDSNPSFNVSTIDGEVEYFKQGQLRTLATFGSDFVQATENFNKSSEPASLAHLVSASTNPNKVTAPTPEKKVKATAQANTDLKSLFLNKSYQEKQEFLSWAIKNM</sequence>
<evidence type="ECO:0000313" key="4">
    <source>
        <dbReference type="EMBL" id="EGA63541.1"/>
    </source>
</evidence>
<keyword evidence="5" id="KW-1185">Reference proteome</keyword>